<protein>
    <submittedName>
        <fullName evidence="2">DUF2809 domain-containing protein</fullName>
    </submittedName>
</protein>
<feature type="transmembrane region" description="Helical" evidence="1">
    <location>
        <begin position="30"/>
        <end position="47"/>
    </location>
</feature>
<accession>A0A7H0VHZ5</accession>
<dbReference type="EMBL" id="CP060139">
    <property type="protein sequence ID" value="QNR25343.1"/>
    <property type="molecule type" value="Genomic_DNA"/>
</dbReference>
<dbReference type="RefSeq" id="WP_210759870.1">
    <property type="nucleotide sequence ID" value="NZ_CP060139.1"/>
</dbReference>
<dbReference type="Pfam" id="PF10990">
    <property type="entry name" value="DUF2809"/>
    <property type="match status" value="1"/>
</dbReference>
<dbReference type="InterPro" id="IPR021257">
    <property type="entry name" value="DUF2809"/>
</dbReference>
<evidence type="ECO:0000256" key="1">
    <source>
        <dbReference type="SAM" id="Phobius"/>
    </source>
</evidence>
<dbReference type="AlphaFoldDB" id="A0A7H0VHZ5"/>
<dbReference type="Proteomes" id="UP000516305">
    <property type="component" value="Chromosome"/>
</dbReference>
<evidence type="ECO:0000313" key="3">
    <source>
        <dbReference type="Proteomes" id="UP000516305"/>
    </source>
</evidence>
<name>A0A7H0VHZ5_9FLAO</name>
<reference evidence="2 3" key="1">
    <citation type="submission" date="2020-08" db="EMBL/GenBank/DDBJ databases">
        <title>Croceimicrobium hydrocarbonivorans gen. nov., sp. nov., a novel marine bacterium isolated from a bacterial consortium that degrades polyethylene terephthalate.</title>
        <authorList>
            <person name="Liu R."/>
        </authorList>
    </citation>
    <scope>NUCLEOTIDE SEQUENCE [LARGE SCALE GENOMIC DNA]</scope>
    <source>
        <strain evidence="2 3">A20-9</strain>
    </source>
</reference>
<gene>
    <name evidence="2" type="ORF">H4K34_05745</name>
</gene>
<dbReference type="KEGG" id="chyd:H4K34_05745"/>
<proteinExistence type="predicted"/>
<keyword evidence="1" id="KW-1133">Transmembrane helix</keyword>
<organism evidence="2 3">
    <name type="scientific">Croceimicrobium hydrocarbonivorans</name>
    <dbReference type="NCBI Taxonomy" id="2761580"/>
    <lineage>
        <taxon>Bacteria</taxon>
        <taxon>Pseudomonadati</taxon>
        <taxon>Bacteroidota</taxon>
        <taxon>Flavobacteriia</taxon>
        <taxon>Flavobacteriales</taxon>
        <taxon>Owenweeksiaceae</taxon>
        <taxon>Croceimicrobium</taxon>
    </lineage>
</organism>
<keyword evidence="1" id="KW-0472">Membrane</keyword>
<sequence length="128" mass="14634">MNLRFMYFVLSLCSIGLGLASRSFKMLEWGHAYLGDALYAVFIYFGFRFLFPNLSVRPSALAALVFCYAIEFQQMISWEWLTAIRSTTIGHLILGQGFLWSDILAYSCGVCLVQFLDHKLILKDEQAI</sequence>
<evidence type="ECO:0000313" key="2">
    <source>
        <dbReference type="EMBL" id="QNR25343.1"/>
    </source>
</evidence>
<keyword evidence="3" id="KW-1185">Reference proteome</keyword>
<keyword evidence="1" id="KW-0812">Transmembrane</keyword>